<accession>A0AAW2VT04</accession>
<name>A0AAW2VT04_SESRA</name>
<gene>
    <name evidence="1" type="ORF">Sradi_0723600</name>
</gene>
<proteinExistence type="predicted"/>
<reference evidence="1" key="1">
    <citation type="submission" date="2020-06" db="EMBL/GenBank/DDBJ databases">
        <authorList>
            <person name="Li T."/>
            <person name="Hu X."/>
            <person name="Zhang T."/>
            <person name="Song X."/>
            <person name="Zhang H."/>
            <person name="Dai N."/>
            <person name="Sheng W."/>
            <person name="Hou X."/>
            <person name="Wei L."/>
        </authorList>
    </citation>
    <scope>NUCLEOTIDE SEQUENCE</scope>
    <source>
        <strain evidence="1">G02</strain>
        <tissue evidence="1">Leaf</tissue>
    </source>
</reference>
<dbReference type="AlphaFoldDB" id="A0AAW2VT04"/>
<evidence type="ECO:0000313" key="1">
    <source>
        <dbReference type="EMBL" id="KAL0430976.1"/>
    </source>
</evidence>
<reference evidence="1" key="2">
    <citation type="journal article" date="2024" name="Plant">
        <title>Genomic evolution and insights into agronomic trait innovations of Sesamum species.</title>
        <authorList>
            <person name="Miao H."/>
            <person name="Wang L."/>
            <person name="Qu L."/>
            <person name="Liu H."/>
            <person name="Sun Y."/>
            <person name="Le M."/>
            <person name="Wang Q."/>
            <person name="Wei S."/>
            <person name="Zheng Y."/>
            <person name="Lin W."/>
            <person name="Duan Y."/>
            <person name="Cao H."/>
            <person name="Xiong S."/>
            <person name="Wang X."/>
            <person name="Wei L."/>
            <person name="Li C."/>
            <person name="Ma Q."/>
            <person name="Ju M."/>
            <person name="Zhao R."/>
            <person name="Li G."/>
            <person name="Mu C."/>
            <person name="Tian Q."/>
            <person name="Mei H."/>
            <person name="Zhang T."/>
            <person name="Gao T."/>
            <person name="Zhang H."/>
        </authorList>
    </citation>
    <scope>NUCLEOTIDE SEQUENCE</scope>
    <source>
        <strain evidence="1">G02</strain>
    </source>
</reference>
<protein>
    <submittedName>
        <fullName evidence="1">Uncharacterized protein</fullName>
    </submittedName>
</protein>
<dbReference type="EMBL" id="JACGWJ010000003">
    <property type="protein sequence ID" value="KAL0430976.1"/>
    <property type="molecule type" value="Genomic_DNA"/>
</dbReference>
<sequence>MRIWGLPRPRRGRGCDRGYDYGPPVPLAAVDAEALTRPPPLPEPISVPQTSLVDLATTGTSTVGPACGKLPPIVELTTTTSATTIEISTAQTMLWCETIFPSLGMYTENSTRALVVLVRQSQDKSYWWDCNEDAMFKVFRIFSKRFLRK</sequence>
<comment type="caution">
    <text evidence="1">The sequence shown here is derived from an EMBL/GenBank/DDBJ whole genome shotgun (WGS) entry which is preliminary data.</text>
</comment>
<organism evidence="1">
    <name type="scientific">Sesamum radiatum</name>
    <name type="common">Black benniseed</name>
    <dbReference type="NCBI Taxonomy" id="300843"/>
    <lineage>
        <taxon>Eukaryota</taxon>
        <taxon>Viridiplantae</taxon>
        <taxon>Streptophyta</taxon>
        <taxon>Embryophyta</taxon>
        <taxon>Tracheophyta</taxon>
        <taxon>Spermatophyta</taxon>
        <taxon>Magnoliopsida</taxon>
        <taxon>eudicotyledons</taxon>
        <taxon>Gunneridae</taxon>
        <taxon>Pentapetalae</taxon>
        <taxon>asterids</taxon>
        <taxon>lamiids</taxon>
        <taxon>Lamiales</taxon>
        <taxon>Pedaliaceae</taxon>
        <taxon>Sesamum</taxon>
    </lineage>
</organism>